<organism evidence="1 2">
    <name type="scientific">Streptomyces capillispiralis</name>
    <dbReference type="NCBI Taxonomy" id="68182"/>
    <lineage>
        <taxon>Bacteria</taxon>
        <taxon>Bacillati</taxon>
        <taxon>Actinomycetota</taxon>
        <taxon>Actinomycetes</taxon>
        <taxon>Kitasatosporales</taxon>
        <taxon>Streptomycetaceae</taxon>
        <taxon>Streptomyces</taxon>
    </lineage>
</organism>
<dbReference type="EMBL" id="VIWV01000001">
    <property type="protein sequence ID" value="TWF85921.1"/>
    <property type="molecule type" value="Genomic_DNA"/>
</dbReference>
<reference evidence="1 2" key="1">
    <citation type="submission" date="2019-06" db="EMBL/GenBank/DDBJ databases">
        <title>Sequencing the genomes of 1000 actinobacteria strains.</title>
        <authorList>
            <person name="Klenk H.-P."/>
        </authorList>
    </citation>
    <scope>NUCLEOTIDE SEQUENCE [LARGE SCALE GENOMIC DNA]</scope>
    <source>
        <strain evidence="1 2">DSM 41695</strain>
    </source>
</reference>
<sequence>MNFASQVETAEISDADLDAVSGGQSVSAGLDAAVAVTTAGGSAGVGAYAEVGPLSVCAGVGGSVTPGGIAGDGHVHTTSV</sequence>
<evidence type="ECO:0000313" key="2">
    <source>
        <dbReference type="Proteomes" id="UP000316603"/>
    </source>
</evidence>
<gene>
    <name evidence="1" type="ORF">FHX78_112879</name>
</gene>
<protein>
    <submittedName>
        <fullName evidence="1">Uncharacterized protein</fullName>
    </submittedName>
</protein>
<evidence type="ECO:0000313" key="1">
    <source>
        <dbReference type="EMBL" id="TWF85921.1"/>
    </source>
</evidence>
<dbReference type="Proteomes" id="UP000316603">
    <property type="component" value="Unassembled WGS sequence"/>
</dbReference>
<dbReference type="AlphaFoldDB" id="A0A561TFQ5"/>
<name>A0A561TFQ5_9ACTN</name>
<keyword evidence="2" id="KW-1185">Reference proteome</keyword>
<dbReference type="RefSeq" id="WP_145867846.1">
    <property type="nucleotide sequence ID" value="NZ_BNCE01000001.1"/>
</dbReference>
<accession>A0A561TFQ5</accession>
<comment type="caution">
    <text evidence="1">The sequence shown here is derived from an EMBL/GenBank/DDBJ whole genome shotgun (WGS) entry which is preliminary data.</text>
</comment>
<proteinExistence type="predicted"/>